<gene>
    <name evidence="5" type="primary">ORF143879</name>
</gene>
<accession>A0A0B7AUX9</accession>
<protein>
    <recommendedName>
        <fullName evidence="6">Gamma-glutamyltransferase</fullName>
    </recommendedName>
</protein>
<dbReference type="Pfam" id="PF01019">
    <property type="entry name" value="G_glu_transpept"/>
    <property type="match status" value="1"/>
</dbReference>
<dbReference type="GO" id="GO:0006751">
    <property type="term" value="P:glutathione catabolic process"/>
    <property type="evidence" value="ECO:0007669"/>
    <property type="project" value="InterPro"/>
</dbReference>
<feature type="binding site" evidence="4">
    <location>
        <begin position="244"/>
        <end position="245"/>
    </location>
    <ligand>
        <name>L-glutamate</name>
        <dbReference type="ChEBI" id="CHEBI:29985"/>
    </ligand>
</feature>
<evidence type="ECO:0008006" key="6">
    <source>
        <dbReference type="Google" id="ProtNLM"/>
    </source>
</evidence>
<dbReference type="FunFam" id="3.60.20.40:FF:000001">
    <property type="entry name" value="Gamma-glutamyltranspeptidase 1"/>
    <property type="match status" value="1"/>
</dbReference>
<evidence type="ECO:0000256" key="3">
    <source>
        <dbReference type="PIRSR" id="PIRSR600101-1"/>
    </source>
</evidence>
<keyword evidence="2" id="KW-1202">Platelet aggregation activating toxin</keyword>
<dbReference type="SUPFAM" id="SSF56235">
    <property type="entry name" value="N-terminal nucleophile aminohydrolases (Ntn hydrolases)"/>
    <property type="match status" value="1"/>
</dbReference>
<dbReference type="Gene3D" id="3.60.20.40">
    <property type="match status" value="1"/>
</dbReference>
<evidence type="ECO:0000256" key="2">
    <source>
        <dbReference type="ARBA" id="ARBA00084097"/>
    </source>
</evidence>
<organism evidence="5">
    <name type="scientific">Arion vulgaris</name>
    <dbReference type="NCBI Taxonomy" id="1028688"/>
    <lineage>
        <taxon>Eukaryota</taxon>
        <taxon>Metazoa</taxon>
        <taxon>Spiralia</taxon>
        <taxon>Lophotrochozoa</taxon>
        <taxon>Mollusca</taxon>
        <taxon>Gastropoda</taxon>
        <taxon>Heterobranchia</taxon>
        <taxon>Euthyneura</taxon>
        <taxon>Panpulmonata</taxon>
        <taxon>Eupulmonata</taxon>
        <taxon>Stylommatophora</taxon>
        <taxon>Helicina</taxon>
        <taxon>Arionoidea</taxon>
        <taxon>Arionidae</taxon>
        <taxon>Arion</taxon>
    </lineage>
</organism>
<comment type="similarity">
    <text evidence="1">Belongs to the gamma-glutamyltransferase family.</text>
</comment>
<feature type="active site" description="Nucleophile" evidence="3">
    <location>
        <position position="174"/>
    </location>
</feature>
<dbReference type="PROSITE" id="PS00462">
    <property type="entry name" value="G_GLU_TRANSPEPTIDASE"/>
    <property type="match status" value="1"/>
</dbReference>
<dbReference type="GO" id="GO:0005886">
    <property type="term" value="C:plasma membrane"/>
    <property type="evidence" value="ECO:0007669"/>
    <property type="project" value="TreeGrafter"/>
</dbReference>
<reference evidence="5" key="1">
    <citation type="submission" date="2014-12" db="EMBL/GenBank/DDBJ databases">
        <title>Insight into the proteome of Arion vulgaris.</title>
        <authorList>
            <person name="Aradska J."/>
            <person name="Bulat T."/>
            <person name="Smidak R."/>
            <person name="Sarate P."/>
            <person name="Gangsoo J."/>
            <person name="Sialana F."/>
            <person name="Bilban M."/>
            <person name="Lubec G."/>
        </authorList>
    </citation>
    <scope>NUCLEOTIDE SEQUENCE</scope>
    <source>
        <tissue evidence="5">Skin</tissue>
    </source>
</reference>
<dbReference type="AlphaFoldDB" id="A0A0B7AUX9"/>
<dbReference type="PANTHER" id="PTHR11686">
    <property type="entry name" value="GAMMA GLUTAMYL TRANSPEPTIDASE"/>
    <property type="match status" value="1"/>
</dbReference>
<dbReference type="InterPro" id="IPR000101">
    <property type="entry name" value="GGT_peptidase"/>
</dbReference>
<dbReference type="PRINTS" id="PR01210">
    <property type="entry name" value="GGTRANSPTASE"/>
</dbReference>
<feature type="binding site" evidence="4">
    <location>
        <position position="267"/>
    </location>
    <ligand>
        <name>L-glutamate</name>
        <dbReference type="ChEBI" id="CHEBI:29985"/>
    </ligand>
</feature>
<dbReference type="InterPro" id="IPR043138">
    <property type="entry name" value="GGT_lsub"/>
</dbReference>
<dbReference type="InterPro" id="IPR029055">
    <property type="entry name" value="Ntn_hydrolases_N"/>
</dbReference>
<dbReference type="Gene3D" id="1.10.246.130">
    <property type="match status" value="1"/>
</dbReference>
<feature type="binding site" evidence="4">
    <location>
        <begin position="192"/>
        <end position="194"/>
    </location>
    <ligand>
        <name>L-glutamate</name>
        <dbReference type="ChEBI" id="CHEBI:29985"/>
    </ligand>
</feature>
<dbReference type="EMBL" id="HACG01037803">
    <property type="protein sequence ID" value="CEK84668.1"/>
    <property type="molecule type" value="Transcribed_RNA"/>
</dbReference>
<dbReference type="GO" id="GO:0036374">
    <property type="term" value="F:glutathione hydrolase activity"/>
    <property type="evidence" value="ECO:0007669"/>
    <property type="project" value="InterPro"/>
</dbReference>
<evidence type="ECO:0000256" key="1">
    <source>
        <dbReference type="ARBA" id="ARBA00009381"/>
    </source>
</evidence>
<feature type="binding site" evidence="4">
    <location>
        <position position="216"/>
    </location>
    <ligand>
        <name>L-glutamate</name>
        <dbReference type="ChEBI" id="CHEBI:29985"/>
    </ligand>
</feature>
<name>A0A0B7AUX9_9EUPU</name>
<sequence>MTRPQLAVTYKIISEEGAHAFYNGSLTGSILEDLKDIGSIITRTDLLNYVALEKNPLEVILNGGIKMVSPPPPGSGAVLSFILNILDGYNFTDNNLATDSSSTLTYHRMIEAFKFAYAKRTNLGDEDFVNVTELVQNLTSKAYADSIRKLITDNETHSYEYYGPTFYDQETTGTSHMSVLDHHGNAVSVTSTINGRFGSYRRGTRTGIIFNNEMDDFSSPNITNEYGIPPSPANFIIPGKRPLSSMCPAVFINLDGSANLVLGAAGGSKITTSTAWVAAHVLWLGLSIEKAIEIPRLHHQLLPPWISFETGFKESLIQALRQLGHNATEFIPGQSVVQGIDVRDGFIYAVSDYRKGGTPNGY</sequence>
<dbReference type="InterPro" id="IPR043137">
    <property type="entry name" value="GGT_ssub_C"/>
</dbReference>
<keyword evidence="2" id="KW-1199">Hemostasis impairing toxin</keyword>
<dbReference type="InterPro" id="IPR055262">
    <property type="entry name" value="GGT_CS"/>
</dbReference>
<evidence type="ECO:0000256" key="4">
    <source>
        <dbReference type="PIRSR" id="PIRSR600101-2"/>
    </source>
</evidence>
<dbReference type="FunFam" id="1.10.246.130:FF:000002">
    <property type="entry name" value="glutathione hydrolase 1 proenzyme"/>
    <property type="match status" value="1"/>
</dbReference>
<keyword evidence="2" id="KW-0800">Toxin</keyword>
<proteinExistence type="inferred from homology"/>
<evidence type="ECO:0000313" key="5">
    <source>
        <dbReference type="EMBL" id="CEK84668.1"/>
    </source>
</evidence>
<dbReference type="PANTHER" id="PTHR11686:SF9">
    <property type="entry name" value="RE13973P"/>
    <property type="match status" value="1"/>
</dbReference>